<dbReference type="EMBL" id="GGLE01001458">
    <property type="protein sequence ID" value="MBY05584.1"/>
    <property type="molecule type" value="Transcribed_RNA"/>
</dbReference>
<reference evidence="1" key="1">
    <citation type="submission" date="2018-03" db="EMBL/GenBank/DDBJ databases">
        <title>The relapsing fever spirochete Borrelia turicatae persists in the highly oxidative environment of its soft-bodied tick vector.</title>
        <authorList>
            <person name="Bourret T.J."/>
            <person name="Boyle W.K."/>
            <person name="Valenzuela J.G."/>
            <person name="Oliveira F."/>
            <person name="Lopez J.E."/>
        </authorList>
    </citation>
    <scope>NUCLEOTIDE SEQUENCE</scope>
    <source>
        <strain evidence="1">Kansas strain/isolate</strain>
        <tissue evidence="1">Salivary glands</tissue>
    </source>
</reference>
<organism evidence="1">
    <name type="scientific">Ornithodoros turicata</name>
    <dbReference type="NCBI Taxonomy" id="34597"/>
    <lineage>
        <taxon>Eukaryota</taxon>
        <taxon>Metazoa</taxon>
        <taxon>Ecdysozoa</taxon>
        <taxon>Arthropoda</taxon>
        <taxon>Chelicerata</taxon>
        <taxon>Arachnida</taxon>
        <taxon>Acari</taxon>
        <taxon>Parasitiformes</taxon>
        <taxon>Ixodida</taxon>
        <taxon>Ixodoidea</taxon>
        <taxon>Argasidae</taxon>
        <taxon>Ornithodorinae</taxon>
        <taxon>Ornithodoros</taxon>
    </lineage>
</organism>
<protein>
    <submittedName>
        <fullName evidence="1">Uncharacterized protein</fullName>
    </submittedName>
</protein>
<sequence>MECCEDPENPGSFYVRLIRQDLLIELVKCKNSGLVVCLVDTEFLVYRVKDFGVTDTTIEGDMVRDIGAMLKGNGAVDGVLRNRAKVSVHIFTNVNFYECAGHVADELGIRVFCHRFHSQ</sequence>
<name>A0A2R5L7V5_9ACAR</name>
<dbReference type="AlphaFoldDB" id="A0A2R5L7V5"/>
<evidence type="ECO:0000313" key="1">
    <source>
        <dbReference type="EMBL" id="MBY05584.1"/>
    </source>
</evidence>
<accession>A0A2R5L7V5</accession>
<proteinExistence type="predicted"/>